<dbReference type="EMBL" id="BKCJ011130687">
    <property type="protein sequence ID" value="GFC91259.1"/>
    <property type="molecule type" value="Genomic_DNA"/>
</dbReference>
<reference evidence="3" key="1">
    <citation type="journal article" date="2019" name="Sci. Rep.">
        <title>Draft genome of Tanacetum cinerariifolium, the natural source of mosquito coil.</title>
        <authorList>
            <person name="Yamashiro T."/>
            <person name="Shiraishi A."/>
            <person name="Satake H."/>
            <person name="Nakayama K."/>
        </authorList>
    </citation>
    <scope>NUCLEOTIDE SEQUENCE</scope>
</reference>
<protein>
    <recommendedName>
        <fullName evidence="2">Gingipain domain-containing protein</fullName>
    </recommendedName>
</protein>
<dbReference type="SUPFAM" id="SSF52129">
    <property type="entry name" value="Caspase-like"/>
    <property type="match status" value="1"/>
</dbReference>
<evidence type="ECO:0000256" key="1">
    <source>
        <dbReference type="ARBA" id="ARBA00022729"/>
    </source>
</evidence>
<name>A0A699S1H5_TANCI</name>
<keyword evidence="1" id="KW-0732">Signal</keyword>
<feature type="domain" description="Gingipain" evidence="2">
    <location>
        <begin position="115"/>
        <end position="184"/>
    </location>
</feature>
<dbReference type="InterPro" id="IPR029030">
    <property type="entry name" value="Caspase-like_dom_sf"/>
</dbReference>
<dbReference type="InterPro" id="IPR029031">
    <property type="entry name" value="Gingipain_N_sf"/>
</dbReference>
<dbReference type="Pfam" id="PF01364">
    <property type="entry name" value="Peptidase_C25"/>
    <property type="match status" value="2"/>
</dbReference>
<feature type="non-terminal residue" evidence="3">
    <location>
        <position position="1"/>
    </location>
</feature>
<comment type="caution">
    <text evidence="3">The sequence shown here is derived from an EMBL/GenBank/DDBJ whole genome shotgun (WGS) entry which is preliminary data.</text>
</comment>
<dbReference type="InterPro" id="IPR001769">
    <property type="entry name" value="Gingipain"/>
</dbReference>
<evidence type="ECO:0000313" key="3">
    <source>
        <dbReference type="EMBL" id="GFC91259.1"/>
    </source>
</evidence>
<evidence type="ECO:0000259" key="2">
    <source>
        <dbReference type="Pfam" id="PF01364"/>
    </source>
</evidence>
<dbReference type="GO" id="GO:0006508">
    <property type="term" value="P:proteolysis"/>
    <property type="evidence" value="ECO:0007669"/>
    <property type="project" value="InterPro"/>
</dbReference>
<accession>A0A699S1H5</accession>
<dbReference type="AlphaFoldDB" id="A0A699S1H5"/>
<gene>
    <name evidence="3" type="ORF">Tci_863229</name>
</gene>
<feature type="domain" description="Gingipain" evidence="2">
    <location>
        <begin position="71"/>
        <end position="108"/>
    </location>
</feature>
<dbReference type="GO" id="GO:0008234">
    <property type="term" value="F:cysteine-type peptidase activity"/>
    <property type="evidence" value="ECO:0007669"/>
    <property type="project" value="InterPro"/>
</dbReference>
<sequence length="188" mass="20956">NATGAQVWEVTNPRRPRAQTLANGSFAAYTDSVREYVAFQPNGTFDTPRLFGKVTNQNLHALNANGTLDLVIVTYPPFRAQAERLAQHRRTYDGLNVAVVTTKEVFNDDTNLDPDLYNQNLVPTYESRESFLPVAGNRPYAEGVSSYSSEDYFGLLDDNEGTWTEFDGARYEACDIGVGRIPVRPPRA</sequence>
<proteinExistence type="predicted"/>
<organism evidence="3">
    <name type="scientific">Tanacetum cinerariifolium</name>
    <name type="common">Dalmatian daisy</name>
    <name type="synonym">Chrysanthemum cinerariifolium</name>
    <dbReference type="NCBI Taxonomy" id="118510"/>
    <lineage>
        <taxon>Eukaryota</taxon>
        <taxon>Viridiplantae</taxon>
        <taxon>Streptophyta</taxon>
        <taxon>Embryophyta</taxon>
        <taxon>Tracheophyta</taxon>
        <taxon>Spermatophyta</taxon>
        <taxon>Magnoliopsida</taxon>
        <taxon>eudicotyledons</taxon>
        <taxon>Gunneridae</taxon>
        <taxon>Pentapetalae</taxon>
        <taxon>asterids</taxon>
        <taxon>campanulids</taxon>
        <taxon>Asterales</taxon>
        <taxon>Asteraceae</taxon>
        <taxon>Asteroideae</taxon>
        <taxon>Anthemideae</taxon>
        <taxon>Anthemidinae</taxon>
        <taxon>Tanacetum</taxon>
    </lineage>
</organism>
<dbReference type="Gene3D" id="3.40.50.10390">
    <property type="entry name" value="Gingipain r, domain 1"/>
    <property type="match status" value="1"/>
</dbReference>
<feature type="non-terminal residue" evidence="3">
    <location>
        <position position="188"/>
    </location>
</feature>